<evidence type="ECO:0000313" key="11">
    <source>
        <dbReference type="Proteomes" id="UP000215914"/>
    </source>
</evidence>
<dbReference type="InterPro" id="IPR043701">
    <property type="entry name" value="Yju2"/>
</dbReference>
<dbReference type="EMBL" id="MNCJ02000319">
    <property type="protein sequence ID" value="KAF5808829.1"/>
    <property type="molecule type" value="Genomic_DNA"/>
</dbReference>
<comment type="subunit">
    <text evidence="8">Component of the spliceosome. Present in the activated B complex, the catalytically activated B* complex which catalyzes the branching, the catalytic step 1 C complex catalyzing the exon ligation, and the postcatalytic P complex containing the ligated exons (mRNA) and the excised lariat intron.</text>
</comment>
<evidence type="ECO:0000256" key="8">
    <source>
        <dbReference type="HAMAP-Rule" id="MF_03226"/>
    </source>
</evidence>
<feature type="binding site" evidence="8">
    <location>
        <position position="43"/>
    </location>
    <ligand>
        <name>Zn(2+)</name>
        <dbReference type="ChEBI" id="CHEBI:29105"/>
    </ligand>
</feature>
<dbReference type="AlphaFoldDB" id="A0A251UX49"/>
<keyword evidence="5 8" id="KW-0862">Zinc</keyword>
<dbReference type="GO" id="GO:0071006">
    <property type="term" value="C:U2-type catalytic step 1 spliceosome"/>
    <property type="evidence" value="ECO:0000318"/>
    <property type="project" value="GO_Central"/>
</dbReference>
<dbReference type="HAMAP" id="MF_03226">
    <property type="entry name" value="YJU2"/>
    <property type="match status" value="1"/>
</dbReference>
<feature type="binding site" evidence="8">
    <location>
        <position position="80"/>
    </location>
    <ligand>
        <name>Zn(2+)</name>
        <dbReference type="ChEBI" id="CHEBI:29105"/>
    </ligand>
</feature>
<name>A0A251UX49_HELAN</name>
<evidence type="ECO:0000256" key="4">
    <source>
        <dbReference type="ARBA" id="ARBA00022728"/>
    </source>
</evidence>
<reference evidence="9" key="3">
    <citation type="submission" date="2020-06" db="EMBL/GenBank/DDBJ databases">
        <title>Helianthus annuus Genome sequencing and assembly Release 2.</title>
        <authorList>
            <person name="Gouzy J."/>
            <person name="Langlade N."/>
            <person name="Munos S."/>
        </authorList>
    </citation>
    <scope>NUCLEOTIDE SEQUENCE</scope>
    <source>
        <tissue evidence="9">Leaves</tissue>
    </source>
</reference>
<dbReference type="GO" id="GO:0046872">
    <property type="term" value="F:metal ion binding"/>
    <property type="evidence" value="ECO:0007669"/>
    <property type="project" value="UniProtKB-KW"/>
</dbReference>
<feature type="binding site" evidence="8">
    <location>
        <position position="46"/>
    </location>
    <ligand>
        <name>Zn(2+)</name>
        <dbReference type="ChEBI" id="CHEBI:29105"/>
    </ligand>
</feature>
<protein>
    <recommendedName>
        <fullName evidence="8">Splicing factor YJU2</fullName>
    </recommendedName>
</protein>
<dbReference type="EMBL" id="CM007893">
    <property type="protein sequence ID" value="OTG27629.1"/>
    <property type="molecule type" value="Genomic_DNA"/>
</dbReference>
<dbReference type="OrthoDB" id="674963at2759"/>
<dbReference type="PANTHER" id="PTHR12111">
    <property type="entry name" value="SPLICING FACTOR YJU2"/>
    <property type="match status" value="1"/>
</dbReference>
<dbReference type="OMA" id="MSIRCGA"/>
<dbReference type="STRING" id="4232.A0A251UX49"/>
<keyword evidence="11" id="KW-1185">Reference proteome</keyword>
<dbReference type="GO" id="GO:0000349">
    <property type="term" value="P:generation of catalytic spliceosome for first transesterification step"/>
    <property type="evidence" value="ECO:0007669"/>
    <property type="project" value="UniProtKB-UniRule"/>
</dbReference>
<keyword evidence="7 8" id="KW-0539">Nucleus</keyword>
<evidence type="ECO:0000256" key="6">
    <source>
        <dbReference type="ARBA" id="ARBA00023187"/>
    </source>
</evidence>
<dbReference type="Pfam" id="PF04502">
    <property type="entry name" value="Saf4_Yju2"/>
    <property type="match status" value="1"/>
</dbReference>
<sequence length="260" mass="30035">MGERKVINKYYPPDFDPSKILRNRKPKNQQINIRMMLPMTIRCLTCYNYIYKGTKFNSRKEDVIGETYLGIPIVRFYLKCTKCAAEIIIKTDPRNDGYVIEAGATAARNIEPQQAEEIHDPMEGLERRAADANRERHILHTLDELRSMKARRADVSVDAMLEAFKGSNAVQQENTLEGEDENVIRSIFRRSKEFVRRIDDDELDDDITKKRKVSREFCDKPKDYLMTVVGKAKKREEAGGRIVLKSSTVKFSVVKKLPKA</sequence>
<proteinExistence type="inferred from homology"/>
<dbReference type="Gramene" id="mRNA:HanXRQr2_Chr04g0150041">
    <property type="protein sequence ID" value="CDS:HanXRQr2_Chr04g0150041.1"/>
    <property type="gene ID" value="HanXRQr2_Chr04g0150041"/>
</dbReference>
<comment type="function">
    <text evidence="8">Part of the spliceosome which catalyzes two sequential transesterification reactions, first the excision of the non-coding intron from pre-mRNA and then the ligation of the coding exons to form the mature mRNA. Plays a role in stabilizing the structure of the spliceosome catalytic core and docking of the branch helix into the active site, producing 5'-exon and lariat intron-3'-intermediates.</text>
</comment>
<comment type="similarity">
    <text evidence="8">Belongs to the CWC16 family. YJU2 subfamily.</text>
</comment>
<dbReference type="Proteomes" id="UP000215914">
    <property type="component" value="Chromosome 4"/>
</dbReference>
<keyword evidence="2" id="KW-0507">mRNA processing</keyword>
<dbReference type="InterPro" id="IPR007590">
    <property type="entry name" value="Saf4/Yju2"/>
</dbReference>
<evidence type="ECO:0000256" key="5">
    <source>
        <dbReference type="ARBA" id="ARBA00022833"/>
    </source>
</evidence>
<evidence type="ECO:0000256" key="7">
    <source>
        <dbReference type="ARBA" id="ARBA00023242"/>
    </source>
</evidence>
<evidence type="ECO:0000256" key="1">
    <source>
        <dbReference type="ARBA" id="ARBA00004123"/>
    </source>
</evidence>
<dbReference type="GO" id="GO:0008380">
    <property type="term" value="P:RNA splicing"/>
    <property type="evidence" value="ECO:0000318"/>
    <property type="project" value="GO_Central"/>
</dbReference>
<dbReference type="PANTHER" id="PTHR12111:SF1">
    <property type="entry name" value="SPLICING FACTOR YJU2"/>
    <property type="match status" value="1"/>
</dbReference>
<reference evidence="10" key="2">
    <citation type="submission" date="2017-02" db="EMBL/GenBank/DDBJ databases">
        <title>Sunflower complete genome.</title>
        <authorList>
            <person name="Langlade N."/>
            <person name="Munos S."/>
        </authorList>
    </citation>
    <scope>NUCLEOTIDE SEQUENCE [LARGE SCALE GENOMIC DNA]</scope>
    <source>
        <tissue evidence="10">Leaves</tissue>
    </source>
</reference>
<keyword evidence="4 8" id="KW-0747">Spliceosome</keyword>
<keyword evidence="6" id="KW-0508">mRNA splicing</keyword>
<reference evidence="9 11" key="1">
    <citation type="journal article" date="2017" name="Nature">
        <title>The sunflower genome provides insights into oil metabolism, flowering and Asterid evolution.</title>
        <authorList>
            <person name="Badouin H."/>
            <person name="Gouzy J."/>
            <person name="Grassa C.J."/>
            <person name="Murat F."/>
            <person name="Staton S.E."/>
            <person name="Cottret L."/>
            <person name="Lelandais-Briere C."/>
            <person name="Owens G.L."/>
            <person name="Carrere S."/>
            <person name="Mayjonade B."/>
            <person name="Legrand L."/>
            <person name="Gill N."/>
            <person name="Kane N.C."/>
            <person name="Bowers J.E."/>
            <person name="Hubner S."/>
            <person name="Bellec A."/>
            <person name="Berard A."/>
            <person name="Berges H."/>
            <person name="Blanchet N."/>
            <person name="Boniface M.C."/>
            <person name="Brunel D."/>
            <person name="Catrice O."/>
            <person name="Chaidir N."/>
            <person name="Claudel C."/>
            <person name="Donnadieu C."/>
            <person name="Faraut T."/>
            <person name="Fievet G."/>
            <person name="Helmstetter N."/>
            <person name="King M."/>
            <person name="Knapp S.J."/>
            <person name="Lai Z."/>
            <person name="Le Paslier M.C."/>
            <person name="Lippi Y."/>
            <person name="Lorenzon L."/>
            <person name="Mandel J.R."/>
            <person name="Marage G."/>
            <person name="Marchand G."/>
            <person name="Marquand E."/>
            <person name="Bret-Mestries E."/>
            <person name="Morien E."/>
            <person name="Nambeesan S."/>
            <person name="Nguyen T."/>
            <person name="Pegot-Espagnet P."/>
            <person name="Pouilly N."/>
            <person name="Raftis F."/>
            <person name="Sallet E."/>
            <person name="Schiex T."/>
            <person name="Thomas J."/>
            <person name="Vandecasteele C."/>
            <person name="Vares D."/>
            <person name="Vear F."/>
            <person name="Vautrin S."/>
            <person name="Crespi M."/>
            <person name="Mangin B."/>
            <person name="Burke J.M."/>
            <person name="Salse J."/>
            <person name="Munos S."/>
            <person name="Vincourt P."/>
            <person name="Rieseberg L.H."/>
            <person name="Langlade N.B."/>
        </authorList>
    </citation>
    <scope>NUCLEOTIDE SEQUENCE [LARGE SCALE GENOMIC DNA]</scope>
    <source>
        <strain evidence="11">cv. SF193</strain>
        <tissue evidence="9">Leaves</tissue>
    </source>
</reference>
<feature type="binding site" evidence="8">
    <location>
        <position position="83"/>
    </location>
    <ligand>
        <name>Zn(2+)</name>
        <dbReference type="ChEBI" id="CHEBI:29105"/>
    </ligand>
</feature>
<gene>
    <name evidence="10" type="ORF">HannXRQ_Chr04g0102131</name>
    <name evidence="9" type="ORF">HanXRQr2_Chr04g0150041</name>
</gene>
<comment type="subcellular location">
    <subcellularLocation>
        <location evidence="1 8">Nucleus</location>
    </subcellularLocation>
</comment>
<organism evidence="10 11">
    <name type="scientific">Helianthus annuus</name>
    <name type="common">Common sunflower</name>
    <dbReference type="NCBI Taxonomy" id="4232"/>
    <lineage>
        <taxon>Eukaryota</taxon>
        <taxon>Viridiplantae</taxon>
        <taxon>Streptophyta</taxon>
        <taxon>Embryophyta</taxon>
        <taxon>Tracheophyta</taxon>
        <taxon>Spermatophyta</taxon>
        <taxon>Magnoliopsida</taxon>
        <taxon>eudicotyledons</taxon>
        <taxon>Gunneridae</taxon>
        <taxon>Pentapetalae</taxon>
        <taxon>asterids</taxon>
        <taxon>campanulids</taxon>
        <taxon>Asterales</taxon>
        <taxon>Asteraceae</taxon>
        <taxon>Asteroideae</taxon>
        <taxon>Heliantheae alliance</taxon>
        <taxon>Heliantheae</taxon>
        <taxon>Helianthus</taxon>
    </lineage>
</organism>
<evidence type="ECO:0000256" key="3">
    <source>
        <dbReference type="ARBA" id="ARBA00022723"/>
    </source>
</evidence>
<accession>A0A251UX49</accession>
<evidence type="ECO:0000313" key="9">
    <source>
        <dbReference type="EMBL" id="KAF5808829.1"/>
    </source>
</evidence>
<evidence type="ECO:0000256" key="2">
    <source>
        <dbReference type="ARBA" id="ARBA00022664"/>
    </source>
</evidence>
<evidence type="ECO:0000313" key="10">
    <source>
        <dbReference type="EMBL" id="OTG27629.1"/>
    </source>
</evidence>
<keyword evidence="3 8" id="KW-0479">Metal-binding</keyword>
<dbReference type="InParanoid" id="A0A251UX49"/>